<organism evidence="3">
    <name type="scientific">Timema genevievae</name>
    <name type="common">Walking stick</name>
    <dbReference type="NCBI Taxonomy" id="629358"/>
    <lineage>
        <taxon>Eukaryota</taxon>
        <taxon>Metazoa</taxon>
        <taxon>Ecdysozoa</taxon>
        <taxon>Arthropoda</taxon>
        <taxon>Hexapoda</taxon>
        <taxon>Insecta</taxon>
        <taxon>Pterygota</taxon>
        <taxon>Neoptera</taxon>
        <taxon>Polyneoptera</taxon>
        <taxon>Phasmatodea</taxon>
        <taxon>Timematodea</taxon>
        <taxon>Timematoidea</taxon>
        <taxon>Timematidae</taxon>
        <taxon>Timema</taxon>
    </lineage>
</organism>
<dbReference type="GO" id="GO:0030165">
    <property type="term" value="F:PDZ domain binding"/>
    <property type="evidence" value="ECO:0007669"/>
    <property type="project" value="TreeGrafter"/>
</dbReference>
<dbReference type="PANTHER" id="PTHR24116:SF0">
    <property type="entry name" value="KINASE D-INTERACTING SUBSTRATE OF 220 KDA"/>
    <property type="match status" value="1"/>
</dbReference>
<feature type="repeat" description="ANK" evidence="1">
    <location>
        <begin position="156"/>
        <end position="188"/>
    </location>
</feature>
<dbReference type="SMART" id="SM00248">
    <property type="entry name" value="ANK"/>
    <property type="match status" value="2"/>
</dbReference>
<dbReference type="EMBL" id="OE848225">
    <property type="protein sequence ID" value="CAD7612365.1"/>
    <property type="molecule type" value="Genomic_DNA"/>
</dbReference>
<evidence type="ECO:0000256" key="2">
    <source>
        <dbReference type="SAM" id="MobiDB-lite"/>
    </source>
</evidence>
<accession>A0A7R9KA70</accession>
<name>A0A7R9KA70_TIMGE</name>
<proteinExistence type="predicted"/>
<protein>
    <submittedName>
        <fullName evidence="3">Uncharacterized protein</fullName>
    </submittedName>
</protein>
<feature type="repeat" description="ANK" evidence="1">
    <location>
        <begin position="189"/>
        <end position="221"/>
    </location>
</feature>
<keyword evidence="1" id="KW-0040">ANK repeat</keyword>
<dbReference type="InterPro" id="IPR002110">
    <property type="entry name" value="Ankyrin_rpt"/>
</dbReference>
<dbReference type="SUPFAM" id="SSF48403">
    <property type="entry name" value="Ankyrin repeat"/>
    <property type="match status" value="1"/>
</dbReference>
<evidence type="ECO:0000256" key="1">
    <source>
        <dbReference type="PROSITE-ProRule" id="PRU00023"/>
    </source>
</evidence>
<dbReference type="PANTHER" id="PTHR24116">
    <property type="entry name" value="KINASE D-INTERACTING SUBSTRATE OF 220 KDA"/>
    <property type="match status" value="1"/>
</dbReference>
<dbReference type="Gene3D" id="1.25.40.20">
    <property type="entry name" value="Ankyrin repeat-containing domain"/>
    <property type="match status" value="1"/>
</dbReference>
<dbReference type="GO" id="GO:0019887">
    <property type="term" value="F:protein kinase regulator activity"/>
    <property type="evidence" value="ECO:0007669"/>
    <property type="project" value="TreeGrafter"/>
</dbReference>
<dbReference type="PROSITE" id="PS50088">
    <property type="entry name" value="ANK_REPEAT"/>
    <property type="match status" value="2"/>
</dbReference>
<feature type="region of interest" description="Disordered" evidence="2">
    <location>
        <begin position="1"/>
        <end position="46"/>
    </location>
</feature>
<gene>
    <name evidence="3" type="ORF">TGEB3V08_LOCUS11151</name>
</gene>
<sequence>MTPTCVTGLDVSRSVEDLGPHTMDPPSQSPGNHLSPPESSRRQRRSTSFLHLHIPEPPAGWPHWGLHPSIFTSHLHLPSFTLTGPTTADGGESHAGRKFTFGLGLRRFSHTTLHRSESMVSLCFRSLVNYITDDNLIGLQNFLENKRVQVDDRDENGSTALIVAAGKGKLLFVRELVNHGADVNAEDADNWTALLCAAKEGFTDICVELLEHGADLEHRDLIPGEWRGGNMTLSTET</sequence>
<reference evidence="3" key="1">
    <citation type="submission" date="2020-11" db="EMBL/GenBank/DDBJ databases">
        <authorList>
            <person name="Tran Van P."/>
        </authorList>
    </citation>
    <scope>NUCLEOTIDE SEQUENCE</scope>
</reference>
<dbReference type="InterPro" id="IPR052771">
    <property type="entry name" value="Neurotrophin_sig_adaptor"/>
</dbReference>
<evidence type="ECO:0000313" key="3">
    <source>
        <dbReference type="EMBL" id="CAD7612365.1"/>
    </source>
</evidence>
<dbReference type="InterPro" id="IPR036770">
    <property type="entry name" value="Ankyrin_rpt-contain_sf"/>
</dbReference>
<dbReference type="Pfam" id="PF12796">
    <property type="entry name" value="Ank_2"/>
    <property type="match status" value="1"/>
</dbReference>
<dbReference type="PROSITE" id="PS50297">
    <property type="entry name" value="ANK_REP_REGION"/>
    <property type="match status" value="1"/>
</dbReference>
<dbReference type="AlphaFoldDB" id="A0A7R9KA70"/>